<proteinExistence type="predicted"/>
<dbReference type="EMBL" id="CM047906">
    <property type="protein sequence ID" value="KAJ0087548.1"/>
    <property type="molecule type" value="Genomic_DNA"/>
</dbReference>
<organism evidence="1 2">
    <name type="scientific">Pistacia atlantica</name>
    <dbReference type="NCBI Taxonomy" id="434234"/>
    <lineage>
        <taxon>Eukaryota</taxon>
        <taxon>Viridiplantae</taxon>
        <taxon>Streptophyta</taxon>
        <taxon>Embryophyta</taxon>
        <taxon>Tracheophyta</taxon>
        <taxon>Spermatophyta</taxon>
        <taxon>Magnoliopsida</taxon>
        <taxon>eudicotyledons</taxon>
        <taxon>Gunneridae</taxon>
        <taxon>Pentapetalae</taxon>
        <taxon>rosids</taxon>
        <taxon>malvids</taxon>
        <taxon>Sapindales</taxon>
        <taxon>Anacardiaceae</taxon>
        <taxon>Pistacia</taxon>
    </lineage>
</organism>
<comment type="caution">
    <text evidence="1">The sequence shown here is derived from an EMBL/GenBank/DDBJ whole genome shotgun (WGS) entry which is preliminary data.</text>
</comment>
<reference evidence="2" key="1">
    <citation type="journal article" date="2023" name="G3 (Bethesda)">
        <title>Genome assembly and association tests identify interacting loci associated with vigor, precocity, and sex in interspecific pistachio rootstocks.</title>
        <authorList>
            <person name="Palmer W."/>
            <person name="Jacygrad E."/>
            <person name="Sagayaradj S."/>
            <person name="Cavanaugh K."/>
            <person name="Han R."/>
            <person name="Bertier L."/>
            <person name="Beede B."/>
            <person name="Kafkas S."/>
            <person name="Golino D."/>
            <person name="Preece J."/>
            <person name="Michelmore R."/>
        </authorList>
    </citation>
    <scope>NUCLEOTIDE SEQUENCE [LARGE SCALE GENOMIC DNA]</scope>
</reference>
<evidence type="ECO:0000313" key="2">
    <source>
        <dbReference type="Proteomes" id="UP001164250"/>
    </source>
</evidence>
<gene>
    <name evidence="1" type="ORF">Patl1_07691</name>
</gene>
<accession>A0ACC1ALM7</accession>
<evidence type="ECO:0000313" key="1">
    <source>
        <dbReference type="EMBL" id="KAJ0087548.1"/>
    </source>
</evidence>
<sequence length="119" mass="13195">MEKVSVVIRFDGTWTTSVDGRYAYVGGRTTGMRVEKGIAYERFMEDLHRTINVDANKCSLAIEVLLPCINMSAPPMRICDYPTLCFFLDNAGGPATGFIPLCITEYAISLRRAKPKPIG</sequence>
<dbReference type="Proteomes" id="UP001164250">
    <property type="component" value="Chromosome 10"/>
</dbReference>
<name>A0ACC1ALM7_9ROSI</name>
<keyword evidence="2" id="KW-1185">Reference proteome</keyword>
<protein>
    <submittedName>
        <fullName evidence="1">Uncharacterized protein</fullName>
    </submittedName>
</protein>